<dbReference type="AlphaFoldDB" id="A0A2W5KP44"/>
<name>A0A2W5KP44_ANCNO</name>
<organism evidence="20 21">
    <name type="scientific">Ancylobacter novellus</name>
    <name type="common">Thiobacillus novellus</name>
    <dbReference type="NCBI Taxonomy" id="921"/>
    <lineage>
        <taxon>Bacteria</taxon>
        <taxon>Pseudomonadati</taxon>
        <taxon>Pseudomonadota</taxon>
        <taxon>Alphaproteobacteria</taxon>
        <taxon>Hyphomicrobiales</taxon>
        <taxon>Xanthobacteraceae</taxon>
        <taxon>Ancylobacter</taxon>
    </lineage>
</organism>
<keyword evidence="10 18" id="KW-0808">Transferase</keyword>
<evidence type="ECO:0000256" key="11">
    <source>
        <dbReference type="ARBA" id="ARBA00022692"/>
    </source>
</evidence>
<evidence type="ECO:0000256" key="12">
    <source>
        <dbReference type="ARBA" id="ARBA00022695"/>
    </source>
</evidence>
<evidence type="ECO:0000256" key="17">
    <source>
        <dbReference type="ARBA" id="ARBA00023264"/>
    </source>
</evidence>
<feature type="transmembrane region" description="Helical" evidence="19">
    <location>
        <begin position="160"/>
        <end position="178"/>
    </location>
</feature>
<evidence type="ECO:0000256" key="7">
    <source>
        <dbReference type="ARBA" id="ARBA00019373"/>
    </source>
</evidence>
<dbReference type="GO" id="GO:0004605">
    <property type="term" value="F:phosphatidate cytidylyltransferase activity"/>
    <property type="evidence" value="ECO:0007669"/>
    <property type="project" value="UniProtKB-EC"/>
</dbReference>
<evidence type="ECO:0000256" key="3">
    <source>
        <dbReference type="ARBA" id="ARBA00005119"/>
    </source>
</evidence>
<dbReference type="GO" id="GO:0005886">
    <property type="term" value="C:plasma membrane"/>
    <property type="evidence" value="ECO:0007669"/>
    <property type="project" value="UniProtKB-SubCell"/>
</dbReference>
<keyword evidence="15 19" id="KW-0472">Membrane</keyword>
<comment type="pathway">
    <text evidence="4">Lipid metabolism.</text>
</comment>
<feature type="transmembrane region" description="Helical" evidence="19">
    <location>
        <begin position="184"/>
        <end position="204"/>
    </location>
</feature>
<comment type="subcellular location">
    <subcellularLocation>
        <location evidence="2">Cell membrane</location>
        <topology evidence="2">Multi-pass membrane protein</topology>
    </subcellularLocation>
</comment>
<evidence type="ECO:0000313" key="21">
    <source>
        <dbReference type="Proteomes" id="UP000249577"/>
    </source>
</evidence>
<evidence type="ECO:0000256" key="10">
    <source>
        <dbReference type="ARBA" id="ARBA00022679"/>
    </source>
</evidence>
<protein>
    <recommendedName>
        <fullName evidence="7 18">Phosphatidate cytidylyltransferase</fullName>
        <ecNumber evidence="6 18">2.7.7.41</ecNumber>
    </recommendedName>
</protein>
<dbReference type="PANTHER" id="PTHR46382">
    <property type="entry name" value="PHOSPHATIDATE CYTIDYLYLTRANSFERASE"/>
    <property type="match status" value="1"/>
</dbReference>
<keyword evidence="11 18" id="KW-0812">Transmembrane</keyword>
<dbReference type="Proteomes" id="UP000249577">
    <property type="component" value="Unassembled WGS sequence"/>
</dbReference>
<reference evidence="20 21" key="1">
    <citation type="submission" date="2017-08" db="EMBL/GenBank/DDBJ databases">
        <title>Infants hospitalized years apart are colonized by the same room-sourced microbial strains.</title>
        <authorList>
            <person name="Brooks B."/>
            <person name="Olm M.R."/>
            <person name="Firek B.A."/>
            <person name="Baker R."/>
            <person name="Thomas B.C."/>
            <person name="Morowitz M.J."/>
            <person name="Banfield J.F."/>
        </authorList>
    </citation>
    <scope>NUCLEOTIDE SEQUENCE [LARGE SCALE GENOMIC DNA]</scope>
    <source>
        <strain evidence="20">S2_005_003_R2_43</strain>
    </source>
</reference>
<dbReference type="EMBL" id="QFPN01000002">
    <property type="protein sequence ID" value="PZQ17809.1"/>
    <property type="molecule type" value="Genomic_DNA"/>
</dbReference>
<evidence type="ECO:0000256" key="16">
    <source>
        <dbReference type="ARBA" id="ARBA00023209"/>
    </source>
</evidence>
<feature type="transmembrane region" description="Helical" evidence="19">
    <location>
        <begin position="93"/>
        <end position="112"/>
    </location>
</feature>
<keyword evidence="9" id="KW-0444">Lipid biosynthesis</keyword>
<dbReference type="GO" id="GO:0016024">
    <property type="term" value="P:CDP-diacylglycerol biosynthetic process"/>
    <property type="evidence" value="ECO:0007669"/>
    <property type="project" value="UniProtKB-UniPathway"/>
</dbReference>
<keyword evidence="13 19" id="KW-1133">Transmembrane helix</keyword>
<proteinExistence type="inferred from homology"/>
<evidence type="ECO:0000256" key="18">
    <source>
        <dbReference type="RuleBase" id="RU003938"/>
    </source>
</evidence>
<evidence type="ECO:0000256" key="4">
    <source>
        <dbReference type="ARBA" id="ARBA00005189"/>
    </source>
</evidence>
<evidence type="ECO:0000256" key="2">
    <source>
        <dbReference type="ARBA" id="ARBA00004651"/>
    </source>
</evidence>
<dbReference type="Pfam" id="PF01148">
    <property type="entry name" value="CTP_transf_1"/>
    <property type="match status" value="1"/>
</dbReference>
<evidence type="ECO:0000256" key="14">
    <source>
        <dbReference type="ARBA" id="ARBA00023098"/>
    </source>
</evidence>
<evidence type="ECO:0000313" key="20">
    <source>
        <dbReference type="EMBL" id="PZQ17809.1"/>
    </source>
</evidence>
<dbReference type="PANTHER" id="PTHR46382:SF1">
    <property type="entry name" value="PHOSPHATIDATE CYTIDYLYLTRANSFERASE"/>
    <property type="match status" value="1"/>
</dbReference>
<feature type="transmembrane region" description="Helical" evidence="19">
    <location>
        <begin position="12"/>
        <end position="33"/>
    </location>
</feature>
<dbReference type="EC" id="2.7.7.41" evidence="6 18"/>
<keyword evidence="12 18" id="KW-0548">Nucleotidyltransferase</keyword>
<evidence type="ECO:0000256" key="1">
    <source>
        <dbReference type="ARBA" id="ARBA00001698"/>
    </source>
</evidence>
<evidence type="ECO:0000256" key="13">
    <source>
        <dbReference type="ARBA" id="ARBA00022989"/>
    </source>
</evidence>
<feature type="transmembrane region" description="Helical" evidence="19">
    <location>
        <begin position="45"/>
        <end position="65"/>
    </location>
</feature>
<keyword evidence="17" id="KW-1208">Phospholipid metabolism</keyword>
<evidence type="ECO:0000256" key="9">
    <source>
        <dbReference type="ARBA" id="ARBA00022516"/>
    </source>
</evidence>
<evidence type="ECO:0000256" key="19">
    <source>
        <dbReference type="SAM" id="Phobius"/>
    </source>
</evidence>
<dbReference type="UniPathway" id="UPA00557">
    <property type="reaction ID" value="UER00614"/>
</dbReference>
<dbReference type="PROSITE" id="PS01315">
    <property type="entry name" value="CDS"/>
    <property type="match status" value="1"/>
</dbReference>
<sequence length="261" mass="26065">MIAAALATAWAGGLPFVVFWTLAGVAVGVEWAWLTVAEAAPRRRAARIVAVALAITGVVLGLSLYSLTSPFWIVAVIALGAAATAVAAGPARVAAAAVPYGAAAFVGAMLLRRDPVDGLLATLWLFAVVWATDIAAFFVGRSVGGPKLAPSLSPKKTWSGAIGGATAGVIAGVSVAAAGGATTLWPVAIVALVASIAAEAGDLFESGMKRLYGAKDSSKLIPGHGGLMDRLDGFLFAATVAAAVGVARGGFDTAGQGLLRW</sequence>
<accession>A0A2W5KP44</accession>
<keyword evidence="8" id="KW-1003">Cell membrane</keyword>
<feature type="transmembrane region" description="Helical" evidence="19">
    <location>
        <begin position="118"/>
        <end position="139"/>
    </location>
</feature>
<dbReference type="InterPro" id="IPR000374">
    <property type="entry name" value="PC_trans"/>
</dbReference>
<comment type="similarity">
    <text evidence="5 18">Belongs to the CDS family.</text>
</comment>
<evidence type="ECO:0000256" key="5">
    <source>
        <dbReference type="ARBA" id="ARBA00010185"/>
    </source>
</evidence>
<evidence type="ECO:0000256" key="6">
    <source>
        <dbReference type="ARBA" id="ARBA00012487"/>
    </source>
</evidence>
<evidence type="ECO:0000256" key="15">
    <source>
        <dbReference type="ARBA" id="ARBA00023136"/>
    </source>
</evidence>
<keyword evidence="14" id="KW-0443">Lipid metabolism</keyword>
<evidence type="ECO:0000256" key="8">
    <source>
        <dbReference type="ARBA" id="ARBA00022475"/>
    </source>
</evidence>
<feature type="transmembrane region" description="Helical" evidence="19">
    <location>
        <begin position="71"/>
        <end position="88"/>
    </location>
</feature>
<comment type="catalytic activity">
    <reaction evidence="1 18">
        <text>a 1,2-diacyl-sn-glycero-3-phosphate + CTP + H(+) = a CDP-1,2-diacyl-sn-glycerol + diphosphate</text>
        <dbReference type="Rhea" id="RHEA:16229"/>
        <dbReference type="ChEBI" id="CHEBI:15378"/>
        <dbReference type="ChEBI" id="CHEBI:33019"/>
        <dbReference type="ChEBI" id="CHEBI:37563"/>
        <dbReference type="ChEBI" id="CHEBI:58332"/>
        <dbReference type="ChEBI" id="CHEBI:58608"/>
        <dbReference type="EC" id="2.7.7.41"/>
    </reaction>
</comment>
<comment type="pathway">
    <text evidence="3 18">Phospholipid metabolism; CDP-diacylglycerol biosynthesis; CDP-diacylglycerol from sn-glycerol 3-phosphate: step 3/3.</text>
</comment>
<keyword evidence="16" id="KW-0594">Phospholipid biosynthesis</keyword>
<gene>
    <name evidence="20" type="ORF">DI565_03465</name>
</gene>
<comment type="caution">
    <text evidence="20">The sequence shown here is derived from an EMBL/GenBank/DDBJ whole genome shotgun (WGS) entry which is preliminary data.</text>
</comment>